<feature type="signal peptide" evidence="8">
    <location>
        <begin position="1"/>
        <end position="20"/>
    </location>
</feature>
<keyword evidence="11" id="KW-1185">Reference proteome</keyword>
<proteinExistence type="inferred from homology"/>
<evidence type="ECO:0000256" key="7">
    <source>
        <dbReference type="PROSITE-ProRule" id="PRU00776"/>
    </source>
</evidence>
<dbReference type="Pfam" id="PF05375">
    <property type="entry name" value="Pacifastin_I"/>
    <property type="match status" value="1"/>
</dbReference>
<protein>
    <recommendedName>
        <fullName evidence="9">Pacifastin domain-containing protein</fullName>
    </recommendedName>
</protein>
<comment type="subcellular location">
    <subcellularLocation>
        <location evidence="1">Secreted</location>
    </subcellularLocation>
</comment>
<comment type="caution">
    <text evidence="10">The sequence shown here is derived from an EMBL/GenBank/DDBJ whole genome shotgun (WGS) entry which is preliminary data.</text>
</comment>
<dbReference type="PROSITE" id="PS51446">
    <property type="entry name" value="PACIFASTIN"/>
    <property type="match status" value="1"/>
</dbReference>
<feature type="domain" description="Pacifastin" evidence="9">
    <location>
        <begin position="31"/>
        <end position="65"/>
    </location>
</feature>
<evidence type="ECO:0000256" key="8">
    <source>
        <dbReference type="SAM" id="SignalP"/>
    </source>
</evidence>
<dbReference type="EMBL" id="JADBJN010000001">
    <property type="protein sequence ID" value="KAG5679587.1"/>
    <property type="molecule type" value="Genomic_DNA"/>
</dbReference>
<comment type="caution">
    <text evidence="7">Lacks conserved residue(s) required for the propagation of feature annotation.</text>
</comment>
<evidence type="ECO:0000256" key="1">
    <source>
        <dbReference type="ARBA" id="ARBA00004613"/>
    </source>
</evidence>
<dbReference type="SUPFAM" id="SSF57283">
    <property type="entry name" value="PMP inhibitors"/>
    <property type="match status" value="1"/>
</dbReference>
<evidence type="ECO:0000259" key="9">
    <source>
        <dbReference type="PROSITE" id="PS51446"/>
    </source>
</evidence>
<organism evidence="10 11">
    <name type="scientific">Polypedilum vanderplanki</name>
    <name type="common">Sleeping chironomid midge</name>
    <dbReference type="NCBI Taxonomy" id="319348"/>
    <lineage>
        <taxon>Eukaryota</taxon>
        <taxon>Metazoa</taxon>
        <taxon>Ecdysozoa</taxon>
        <taxon>Arthropoda</taxon>
        <taxon>Hexapoda</taxon>
        <taxon>Insecta</taxon>
        <taxon>Pterygota</taxon>
        <taxon>Neoptera</taxon>
        <taxon>Endopterygota</taxon>
        <taxon>Diptera</taxon>
        <taxon>Nematocera</taxon>
        <taxon>Chironomoidea</taxon>
        <taxon>Chironomidae</taxon>
        <taxon>Chironominae</taxon>
        <taxon>Polypedilum</taxon>
        <taxon>Polypedilum</taxon>
    </lineage>
</organism>
<dbReference type="GO" id="GO:0004867">
    <property type="term" value="F:serine-type endopeptidase inhibitor activity"/>
    <property type="evidence" value="ECO:0007669"/>
    <property type="project" value="UniProtKB-UniRule"/>
</dbReference>
<evidence type="ECO:0000256" key="5">
    <source>
        <dbReference type="ARBA" id="ARBA00023157"/>
    </source>
</evidence>
<keyword evidence="2" id="KW-0964">Secreted</keyword>
<name>A0A9J6CCW7_POLVA</name>
<reference evidence="10" key="1">
    <citation type="submission" date="2021-03" db="EMBL/GenBank/DDBJ databases">
        <title>Chromosome level genome of the anhydrobiotic midge Polypedilum vanderplanki.</title>
        <authorList>
            <person name="Yoshida Y."/>
            <person name="Kikawada T."/>
            <person name="Gusev O."/>
        </authorList>
    </citation>
    <scope>NUCLEOTIDE SEQUENCE</scope>
    <source>
        <strain evidence="10">NIAS01</strain>
        <tissue evidence="10">Whole body or cell culture</tissue>
    </source>
</reference>
<dbReference type="InterPro" id="IPR036201">
    <property type="entry name" value="Pacifastin_dom_sf"/>
</dbReference>
<dbReference type="AlphaFoldDB" id="A0A9J6CCW7"/>
<sequence>MKLIFAIALFSLSAVCVTSAEIKYKSPFVRDEPCEPGTEIKIECNTCICSDDKVFWCTGLACDPNYKNLNTKSKAALCEPGTVIKI</sequence>
<keyword evidence="8" id="KW-0732">Signal</keyword>
<feature type="disulfide bond" evidence="7">
    <location>
        <begin position="44"/>
        <end position="62"/>
    </location>
</feature>
<evidence type="ECO:0000313" key="11">
    <source>
        <dbReference type="Proteomes" id="UP001107558"/>
    </source>
</evidence>
<dbReference type="GO" id="GO:0005576">
    <property type="term" value="C:extracellular region"/>
    <property type="evidence" value="ECO:0007669"/>
    <property type="project" value="UniProtKB-SubCell"/>
</dbReference>
<evidence type="ECO:0000256" key="3">
    <source>
        <dbReference type="ARBA" id="ARBA00022690"/>
    </source>
</evidence>
<evidence type="ECO:0000313" key="10">
    <source>
        <dbReference type="EMBL" id="KAG5679587.1"/>
    </source>
</evidence>
<gene>
    <name evidence="10" type="ORF">PVAND_009147</name>
</gene>
<keyword evidence="3 7" id="KW-0646">Protease inhibitor</keyword>
<evidence type="ECO:0000256" key="2">
    <source>
        <dbReference type="ARBA" id="ARBA00022525"/>
    </source>
</evidence>
<dbReference type="OrthoDB" id="7168090at2759"/>
<keyword evidence="4 7" id="KW-0722">Serine protease inhibitor</keyword>
<feature type="disulfide bond" evidence="7">
    <location>
        <begin position="47"/>
        <end position="57"/>
    </location>
</feature>
<feature type="disulfide bond" evidence="7">
    <location>
        <begin position="34"/>
        <end position="49"/>
    </location>
</feature>
<accession>A0A9J6CCW7</accession>
<dbReference type="Proteomes" id="UP001107558">
    <property type="component" value="Chromosome 1"/>
</dbReference>
<feature type="chain" id="PRO_5039932553" description="Pacifastin domain-containing protein" evidence="8">
    <location>
        <begin position="21"/>
        <end position="86"/>
    </location>
</feature>
<keyword evidence="5 7" id="KW-1015">Disulfide bond</keyword>
<dbReference type="InterPro" id="IPR008037">
    <property type="entry name" value="Pacifastin_dom"/>
</dbReference>
<comment type="similarity">
    <text evidence="6 7">Belongs to the protease inhibitor I19 family.</text>
</comment>
<evidence type="ECO:0000256" key="6">
    <source>
        <dbReference type="ARBA" id="ARBA00029459"/>
    </source>
</evidence>
<evidence type="ECO:0000256" key="4">
    <source>
        <dbReference type="ARBA" id="ARBA00022900"/>
    </source>
</evidence>